<keyword evidence="11" id="KW-1185">Reference proteome</keyword>
<dbReference type="GO" id="GO:0045944">
    <property type="term" value="P:positive regulation of transcription by RNA polymerase II"/>
    <property type="evidence" value="ECO:0007669"/>
    <property type="project" value="TreeGrafter"/>
</dbReference>
<feature type="compositionally biased region" description="Low complexity" evidence="8">
    <location>
        <begin position="328"/>
        <end position="341"/>
    </location>
</feature>
<gene>
    <name evidence="10" type="ORF">DSTB1V02_LOCUS4705</name>
</gene>
<dbReference type="GO" id="GO:0035517">
    <property type="term" value="C:PR-DUB complex"/>
    <property type="evidence" value="ECO:0007669"/>
    <property type="project" value="TreeGrafter"/>
</dbReference>
<evidence type="ECO:0000313" key="11">
    <source>
        <dbReference type="Proteomes" id="UP000677054"/>
    </source>
</evidence>
<dbReference type="InterPro" id="IPR024811">
    <property type="entry name" value="ASX/ASX-like"/>
</dbReference>
<feature type="compositionally biased region" description="Polar residues" evidence="8">
    <location>
        <begin position="734"/>
        <end position="746"/>
    </location>
</feature>
<keyword evidence="2" id="KW-0479">Metal-binding</keyword>
<keyword evidence="3" id="KW-0863">Zinc-finger</keyword>
<feature type="region of interest" description="Disordered" evidence="8">
    <location>
        <begin position="697"/>
        <end position="782"/>
    </location>
</feature>
<evidence type="ECO:0000256" key="7">
    <source>
        <dbReference type="ARBA" id="ARBA00023242"/>
    </source>
</evidence>
<comment type="subcellular location">
    <subcellularLocation>
        <location evidence="1">Nucleus</location>
    </subcellularLocation>
</comment>
<feature type="region of interest" description="Disordered" evidence="8">
    <location>
        <begin position="829"/>
        <end position="848"/>
    </location>
</feature>
<dbReference type="EMBL" id="LR900236">
    <property type="protein sequence ID" value="CAD7244818.1"/>
    <property type="molecule type" value="Genomic_DNA"/>
</dbReference>
<dbReference type="PANTHER" id="PTHR13578:SF20">
    <property type="entry name" value="POLYCOMB PROTEIN ASX"/>
    <property type="match status" value="1"/>
</dbReference>
<dbReference type="GO" id="GO:0003682">
    <property type="term" value="F:chromatin binding"/>
    <property type="evidence" value="ECO:0007669"/>
    <property type="project" value="TreeGrafter"/>
</dbReference>
<evidence type="ECO:0000259" key="9">
    <source>
        <dbReference type="PROSITE" id="PS51916"/>
    </source>
</evidence>
<feature type="compositionally biased region" description="Basic and acidic residues" evidence="8">
    <location>
        <begin position="417"/>
        <end position="437"/>
    </location>
</feature>
<dbReference type="PANTHER" id="PTHR13578">
    <property type="entry name" value="ADDITIONAL SEX COMBS LIKE PROTEIN ASXL"/>
    <property type="match status" value="1"/>
</dbReference>
<dbReference type="PROSITE" id="PS51916">
    <property type="entry name" value="DEUBAD"/>
    <property type="match status" value="1"/>
</dbReference>
<feature type="compositionally biased region" description="Polar residues" evidence="8">
    <location>
        <begin position="270"/>
        <end position="280"/>
    </location>
</feature>
<proteinExistence type="predicted"/>
<reference evidence="10" key="1">
    <citation type="submission" date="2020-11" db="EMBL/GenBank/DDBJ databases">
        <authorList>
            <person name="Tran Van P."/>
        </authorList>
    </citation>
    <scope>NUCLEOTIDE SEQUENCE</scope>
</reference>
<dbReference type="GO" id="GO:0009887">
    <property type="term" value="P:animal organ morphogenesis"/>
    <property type="evidence" value="ECO:0007669"/>
    <property type="project" value="TreeGrafter"/>
</dbReference>
<dbReference type="GO" id="GO:0008270">
    <property type="term" value="F:zinc ion binding"/>
    <property type="evidence" value="ECO:0007669"/>
    <property type="project" value="UniProtKB-KW"/>
</dbReference>
<feature type="region of interest" description="Disordered" evidence="8">
    <location>
        <begin position="233"/>
        <end position="300"/>
    </location>
</feature>
<evidence type="ECO:0000313" key="10">
    <source>
        <dbReference type="EMBL" id="CAD7244818.1"/>
    </source>
</evidence>
<accession>A0A7R9A236</accession>
<feature type="compositionally biased region" description="Basic and acidic residues" evidence="8">
    <location>
        <begin position="469"/>
        <end position="478"/>
    </location>
</feature>
<feature type="region of interest" description="Disordered" evidence="8">
    <location>
        <begin position="654"/>
        <end position="675"/>
    </location>
</feature>
<feature type="region of interest" description="Disordered" evidence="8">
    <location>
        <begin position="1108"/>
        <end position="1131"/>
    </location>
</feature>
<feature type="compositionally biased region" description="Polar residues" evidence="8">
    <location>
        <begin position="754"/>
        <end position="770"/>
    </location>
</feature>
<evidence type="ECO:0000256" key="6">
    <source>
        <dbReference type="ARBA" id="ARBA00023163"/>
    </source>
</evidence>
<evidence type="ECO:0000256" key="3">
    <source>
        <dbReference type="ARBA" id="ARBA00022771"/>
    </source>
</evidence>
<evidence type="ECO:0000256" key="4">
    <source>
        <dbReference type="ARBA" id="ARBA00022833"/>
    </source>
</evidence>
<dbReference type="AlphaFoldDB" id="A0A7R9A236"/>
<evidence type="ECO:0000256" key="8">
    <source>
        <dbReference type="SAM" id="MobiDB-lite"/>
    </source>
</evidence>
<dbReference type="OrthoDB" id="9348951at2759"/>
<dbReference type="Pfam" id="PF13919">
    <property type="entry name" value="ASXH"/>
    <property type="match status" value="1"/>
</dbReference>
<feature type="compositionally biased region" description="Low complexity" evidence="8">
    <location>
        <begin position="712"/>
        <end position="730"/>
    </location>
</feature>
<feature type="region of interest" description="Disordered" evidence="8">
    <location>
        <begin position="328"/>
        <end position="350"/>
    </location>
</feature>
<dbReference type="Proteomes" id="UP000677054">
    <property type="component" value="Unassembled WGS sequence"/>
</dbReference>
<feature type="compositionally biased region" description="Polar residues" evidence="8">
    <location>
        <begin position="567"/>
        <end position="576"/>
    </location>
</feature>
<feature type="domain" description="DEUBAD" evidence="9">
    <location>
        <begin position="61"/>
        <end position="171"/>
    </location>
</feature>
<feature type="region of interest" description="Disordered" evidence="8">
    <location>
        <begin position="404"/>
        <end position="588"/>
    </location>
</feature>
<dbReference type="EMBL" id="CAJPEV010000719">
    <property type="protein sequence ID" value="CAG0887883.1"/>
    <property type="molecule type" value="Genomic_DNA"/>
</dbReference>
<organism evidence="10">
    <name type="scientific">Darwinula stevensoni</name>
    <dbReference type="NCBI Taxonomy" id="69355"/>
    <lineage>
        <taxon>Eukaryota</taxon>
        <taxon>Metazoa</taxon>
        <taxon>Ecdysozoa</taxon>
        <taxon>Arthropoda</taxon>
        <taxon>Crustacea</taxon>
        <taxon>Oligostraca</taxon>
        <taxon>Ostracoda</taxon>
        <taxon>Podocopa</taxon>
        <taxon>Podocopida</taxon>
        <taxon>Darwinulocopina</taxon>
        <taxon>Darwinuloidea</taxon>
        <taxon>Darwinulidae</taxon>
        <taxon>Darwinula</taxon>
    </lineage>
</organism>
<name>A0A7R9A236_9CRUS</name>
<keyword evidence="7" id="KW-0539">Nucleus</keyword>
<feature type="region of interest" description="Disordered" evidence="8">
    <location>
        <begin position="12"/>
        <end position="42"/>
    </location>
</feature>
<feature type="compositionally biased region" description="Basic and acidic residues" evidence="8">
    <location>
        <begin position="577"/>
        <end position="586"/>
    </location>
</feature>
<feature type="compositionally biased region" description="Low complexity" evidence="8">
    <location>
        <begin position="659"/>
        <end position="675"/>
    </location>
</feature>
<keyword evidence="5" id="KW-0805">Transcription regulation</keyword>
<feature type="compositionally biased region" description="Low complexity" evidence="8">
    <location>
        <begin position="1122"/>
        <end position="1131"/>
    </location>
</feature>
<dbReference type="InterPro" id="IPR028020">
    <property type="entry name" value="ASX_DEUBAD_dom"/>
</dbReference>
<keyword evidence="4" id="KW-0862">Zinc</keyword>
<evidence type="ECO:0000256" key="2">
    <source>
        <dbReference type="ARBA" id="ARBA00022723"/>
    </source>
</evidence>
<feature type="compositionally biased region" description="Polar residues" evidence="8">
    <location>
        <begin position="450"/>
        <end position="467"/>
    </location>
</feature>
<sequence length="1212" mass="131952">MEKEVVQCSFNPNAKESAGGRQLKYRDGMSLSGNSRKRSRRTSAAAKISQCREICVDLETPDSILVHTNLRDLINKHTFARLPPLYQYQLIQLLPEVDRVLGPDHTLRLSSSALNNEFFARACEDWQNRLEQGELTPEHQQKLKVEAEKRRGKLDPWKVKHFEPIWGQKSADEEQDTFTYRPSSSKAAMKIKPILKKPKLLTSGNDPQIDYRVIVDVASPSTSQLDLQVQVPPNVSCEKTSEESHASAPSSPHDKKHKEKSESVTGEVFCSNQESVQYSISSLPEEPEEKAPEASSPDLAFLDSGTAHIEASPCSDFLSRSDEMLDSVSISSSDDVPEISPKASELPDTMPLNSLIEASEGHISLHKRELPDALNESPQDSFIETSDMNTSLQSVVEEMPDSEVLAVMTAKSPDLSNNKEEGEKSDLREEPRDRGEYEFALSPVLMGATEVSSISSPENSLDQSAANSRKKEDCKSNEESSNMQTEEEDEDNIEGVFSELISSQMDDNEDVQQDISPLPSISDLTEATQKELIMQDPTAPMQESGESSSSGVAASLTSGTHDPDELQSWQLEGCSQKSDKSDDSDKNIPILNQTKALCLEARDSIPCANPSVTLKEVQEVHSVQSAHSSTEGDICNEAAIALEDIDMSHPILTHRQDESSQNSCSSTSLSETSDPFSVIKKTPEVTFAELSNQGTLVESDVAEDTPTSAIQEVKTSFESSSPSPSIVEPVATKKSLSTDIYSQGDTENVKPPSSFKTPSAAKSRQKSQNMMVKRSNREPKGEVNLERSYQICAAVIQNSPNRAALQSQLCPPPVMKAINESKTVAPSWPTATITTSSPKTRVSSIGTSSTVMGTRVTRAVVPVSPMKSGANVNRGQPLLTQSFQDGVQDSALSEIRRNPTSSEHLQVVHSNNQRISSVVSGVTSPLLTNMAEEEMRHMRLEELQRLRQYGEPLRSSSCPLPIQRKPDAVVASAMRGVPRGRPSSVLPLLSTYSTATPPTSDALPSSTHVTPKVKTVHVPQTLRAHFHRPPLEMRVVHGSVLKQERNLECNGLTGVSLHPVNQIQVSASAPRLVPQSHHPRLPMAPISTALIHLSHPQVAKVHPTAQTNHKSSDTIVHPEPSPSGVCPSESSSVAEQERFSVPARGPSAQFDVISSEGVTAGSLSDLNSVQSHKSCDVTTQVLVHPLNQFPCSQAPKAGVNATIAGSHLLKIL</sequence>
<dbReference type="InterPro" id="IPR044867">
    <property type="entry name" value="DEUBAD_dom"/>
</dbReference>
<evidence type="ECO:0000256" key="1">
    <source>
        <dbReference type="ARBA" id="ARBA00004123"/>
    </source>
</evidence>
<protein>
    <recommendedName>
        <fullName evidence="9">DEUBAD domain-containing protein</fullName>
    </recommendedName>
</protein>
<feature type="compositionally biased region" description="Low complexity" evidence="8">
    <location>
        <begin position="543"/>
        <end position="560"/>
    </location>
</feature>
<keyword evidence="6" id="KW-0804">Transcription</keyword>
<evidence type="ECO:0000256" key="5">
    <source>
        <dbReference type="ARBA" id="ARBA00023015"/>
    </source>
</evidence>